<dbReference type="PANTHER" id="PTHR31126:SF48">
    <property type="entry name" value="INOSITOL PHOSPHATASE SIW14"/>
    <property type="match status" value="1"/>
</dbReference>
<reference evidence="2" key="1">
    <citation type="submission" date="2020-05" db="EMBL/GenBank/DDBJ databases">
        <title>Phylogenomic resolution of chytrid fungi.</title>
        <authorList>
            <person name="Stajich J.E."/>
            <person name="Amses K."/>
            <person name="Simmons R."/>
            <person name="Seto K."/>
            <person name="Myers J."/>
            <person name="Bonds A."/>
            <person name="Quandt C.A."/>
            <person name="Barry K."/>
            <person name="Liu P."/>
            <person name="Grigoriev I."/>
            <person name="Longcore J.E."/>
            <person name="James T.Y."/>
        </authorList>
    </citation>
    <scope>NUCLEOTIDE SEQUENCE</scope>
    <source>
        <strain evidence="2">JEL0513</strain>
    </source>
</reference>
<evidence type="ECO:0000313" key="2">
    <source>
        <dbReference type="EMBL" id="KAJ3109922.1"/>
    </source>
</evidence>
<evidence type="ECO:0000256" key="1">
    <source>
        <dbReference type="ARBA" id="ARBA00022801"/>
    </source>
</evidence>
<accession>A0AAD5XAK2</accession>
<dbReference type="InterPro" id="IPR004861">
    <property type="entry name" value="Siw14-like"/>
</dbReference>
<gene>
    <name evidence="2" type="ORF">HK100_003224</name>
</gene>
<dbReference type="GO" id="GO:0005737">
    <property type="term" value="C:cytoplasm"/>
    <property type="evidence" value="ECO:0007669"/>
    <property type="project" value="TreeGrafter"/>
</dbReference>
<dbReference type="AlphaFoldDB" id="A0AAD5XAK2"/>
<organism evidence="2 3">
    <name type="scientific">Physocladia obscura</name>
    <dbReference type="NCBI Taxonomy" id="109957"/>
    <lineage>
        <taxon>Eukaryota</taxon>
        <taxon>Fungi</taxon>
        <taxon>Fungi incertae sedis</taxon>
        <taxon>Chytridiomycota</taxon>
        <taxon>Chytridiomycota incertae sedis</taxon>
        <taxon>Chytridiomycetes</taxon>
        <taxon>Chytridiales</taxon>
        <taxon>Chytriomycetaceae</taxon>
        <taxon>Physocladia</taxon>
    </lineage>
</organism>
<dbReference type="PRINTS" id="PR01911">
    <property type="entry name" value="PFDSPHPHTASE"/>
</dbReference>
<dbReference type="Pfam" id="PF03162">
    <property type="entry name" value="Y_phosphatase2"/>
    <property type="match status" value="1"/>
</dbReference>
<protein>
    <submittedName>
        <fullName evidence="2">Uncharacterized protein</fullName>
    </submittedName>
</protein>
<dbReference type="GO" id="GO:0052840">
    <property type="term" value="F:inositol diphosphate tetrakisphosphate diphosphatase activity"/>
    <property type="evidence" value="ECO:0007669"/>
    <property type="project" value="TreeGrafter"/>
</dbReference>
<keyword evidence="3" id="KW-1185">Reference proteome</keyword>
<dbReference type="Proteomes" id="UP001211907">
    <property type="component" value="Unassembled WGS sequence"/>
</dbReference>
<keyword evidence="1" id="KW-0378">Hydrolase</keyword>
<proteinExistence type="predicted"/>
<dbReference type="PANTHER" id="PTHR31126">
    <property type="entry name" value="TYROSINE-PROTEIN PHOSPHATASE"/>
    <property type="match status" value="1"/>
</dbReference>
<name>A0AAD5XAK2_9FUNG</name>
<dbReference type="InterPro" id="IPR020428">
    <property type="entry name" value="PFA-DSPs"/>
</dbReference>
<dbReference type="Gene3D" id="3.90.190.10">
    <property type="entry name" value="Protein tyrosine phosphatase superfamily"/>
    <property type="match status" value="1"/>
</dbReference>
<comment type="caution">
    <text evidence="2">The sequence shown here is derived from an EMBL/GenBank/DDBJ whole genome shotgun (WGS) entry which is preliminary data.</text>
</comment>
<sequence>MSNEHDEHEHHNEISAIEAQMQIRIQTASQQTRDEMLTQFVRKHVRHVPVAAHAAAIKVVPPVNFAMVEPGVYRSGKPAKHSLPFLATLHHLSDSPDQSSNIEWAHDNQISYFHFPIKENKEPFQQIDQQDLAKALVEVLGLLFFFLREKHRCGCLVGCLRKLEKWSMASIFDEYQRFSGNKIYIADQQVKCEK</sequence>
<dbReference type="InterPro" id="IPR029021">
    <property type="entry name" value="Prot-tyrosine_phosphatase-like"/>
</dbReference>
<evidence type="ECO:0000313" key="3">
    <source>
        <dbReference type="Proteomes" id="UP001211907"/>
    </source>
</evidence>
<dbReference type="GO" id="GO:0016791">
    <property type="term" value="F:phosphatase activity"/>
    <property type="evidence" value="ECO:0007669"/>
    <property type="project" value="InterPro"/>
</dbReference>
<dbReference type="SUPFAM" id="SSF52799">
    <property type="entry name" value="(Phosphotyrosine protein) phosphatases II"/>
    <property type="match status" value="1"/>
</dbReference>
<dbReference type="EMBL" id="JADGJH010001790">
    <property type="protein sequence ID" value="KAJ3109922.1"/>
    <property type="molecule type" value="Genomic_DNA"/>
</dbReference>